<reference evidence="2" key="1">
    <citation type="submission" date="2015-09" db="EMBL/GenBank/DDBJ databases">
        <title>Prevalence of NDMs in South Africa.</title>
        <authorList>
            <person name="Osei Sekyere J."/>
            <person name="Govinden U."/>
            <person name="Essack S."/>
            <person name="Haldorsen B."/>
            <person name="Samuelsen O."/>
            <person name="Aasnaes B."/>
            <person name="Sundsfjord A."/>
        </authorList>
    </citation>
    <scope>NUCLEOTIDE SEQUENCE [LARGE SCALE GENOMIC DNA]</scope>
    <source>
        <strain evidence="2">ST62:944112508</strain>
    </source>
</reference>
<evidence type="ECO:0000313" key="2">
    <source>
        <dbReference type="Proteomes" id="UP000050520"/>
    </source>
</evidence>
<dbReference type="AlphaFoldDB" id="A0AA40NDH5"/>
<dbReference type="Proteomes" id="UP000050520">
    <property type="component" value="Unassembled WGS sequence"/>
</dbReference>
<dbReference type="EMBL" id="LJEB01000762">
    <property type="protein sequence ID" value="KPR39586.1"/>
    <property type="molecule type" value="Genomic_DNA"/>
</dbReference>
<reference evidence="1 2" key="2">
    <citation type="journal article" date="2017" name="PLoS ONE">
        <title>Genomic and phenotypic characterisation of fluoroquinolone resistance mechanisms in Enterobacteriaceae in Durban, South Africa.</title>
        <authorList>
            <person name="Osei Sekyere J."/>
            <person name="Amoako D.G."/>
        </authorList>
    </citation>
    <scope>NUCLEOTIDE SEQUENCE [LARGE SCALE GENOMIC DNA]</scope>
    <source>
        <strain evidence="1 2">ST62:944112508</strain>
    </source>
</reference>
<gene>
    <name evidence="1" type="ORF">AN672_32110</name>
</gene>
<name>A0AA40NDH5_CITFR</name>
<comment type="caution">
    <text evidence="1">The sequence shown here is derived from an EMBL/GenBank/DDBJ whole genome shotgun (WGS) entry which is preliminary data.</text>
</comment>
<accession>A0AA40NDH5</accession>
<organism evidence="1 2">
    <name type="scientific">Citrobacter freundii</name>
    <dbReference type="NCBI Taxonomy" id="546"/>
    <lineage>
        <taxon>Bacteria</taxon>
        <taxon>Pseudomonadati</taxon>
        <taxon>Pseudomonadota</taxon>
        <taxon>Gammaproteobacteria</taxon>
        <taxon>Enterobacterales</taxon>
        <taxon>Enterobacteriaceae</taxon>
        <taxon>Citrobacter</taxon>
        <taxon>Citrobacter freundii complex</taxon>
    </lineage>
</organism>
<feature type="non-terminal residue" evidence="1">
    <location>
        <position position="1"/>
    </location>
</feature>
<protein>
    <submittedName>
        <fullName evidence="1">Uncharacterized protein</fullName>
    </submittedName>
</protein>
<sequence>KIYVRQIHQGRMLIARLRFYFFHLNLKRRLWLRSVGMTLLFRVFPCRILGSKPLNSFFILELILSWDA</sequence>
<evidence type="ECO:0000313" key="1">
    <source>
        <dbReference type="EMBL" id="KPR39586.1"/>
    </source>
</evidence>
<proteinExistence type="predicted"/>